<name>A0A8J6P6L4_9BACT</name>
<proteinExistence type="predicted"/>
<reference evidence="3 4" key="1">
    <citation type="submission" date="2020-08" db="EMBL/GenBank/DDBJ databases">
        <title>Bridging the membrane lipid divide: bacteria of the FCB group superphylum have the potential to synthesize archaeal ether lipids.</title>
        <authorList>
            <person name="Villanueva L."/>
            <person name="Von Meijenfeldt F.A.B."/>
            <person name="Westbye A.B."/>
            <person name="Yadav S."/>
            <person name="Hopmans E.C."/>
            <person name="Dutilh B.E."/>
            <person name="Sinninghe Damste J.S."/>
        </authorList>
    </citation>
    <scope>NUCLEOTIDE SEQUENCE [LARGE SCALE GENOMIC DNA]</scope>
    <source>
        <strain evidence="3">NIOZ-UU17</strain>
    </source>
</reference>
<sequence length="389" mass="43473">MKSGVKYRWLALIVAGILFFWQPCQAQNPAMERVKDHGTIDWVGQKVIARGIGAPPQKYYGKPQARPLALRAAITDARRNLLEVIKGVHIDSVTQVYNYMVRDDTIVTRVQGIIQNSSVDDKQYMSDGTVEVVMSMPLTGPLGEELINIASQPPGPATGVLPSQEVDARIRRLEDRVKAMEDKLAGLKQINHQQEEMILFFKRFVEAWMDYTASRPMMIQAGYASEDKLANLNKKFDDQETRLAALASKLDKMAGRLSKLESAAQPAPSIEAAKSKTEVIYSGLVIDARDTGFRPCLKPEIFAKGELLYPGDYIDMQKVVRKGYVRYYRQIGRAQQSERVGKLPYTINAKGTWKGERSLEVGGKAYNTLKPIMDVPDAFLATGKVVIVF</sequence>
<feature type="chain" id="PRO_5035273305" description="Flagellar assembly protein T C-terminal domain-containing protein" evidence="2">
    <location>
        <begin position="27"/>
        <end position="389"/>
    </location>
</feature>
<dbReference type="Proteomes" id="UP000605201">
    <property type="component" value="Unassembled WGS sequence"/>
</dbReference>
<dbReference type="EMBL" id="JACNIG010000315">
    <property type="protein sequence ID" value="MBC8433647.1"/>
    <property type="molecule type" value="Genomic_DNA"/>
</dbReference>
<comment type="caution">
    <text evidence="3">The sequence shown here is derived from an EMBL/GenBank/DDBJ whole genome shotgun (WGS) entry which is preliminary data.</text>
</comment>
<accession>A0A8J6P6L4</accession>
<gene>
    <name evidence="3" type="ORF">H8D96_17195</name>
</gene>
<feature type="signal peptide" evidence="2">
    <location>
        <begin position="1"/>
        <end position="26"/>
    </location>
</feature>
<evidence type="ECO:0008006" key="5">
    <source>
        <dbReference type="Google" id="ProtNLM"/>
    </source>
</evidence>
<feature type="coiled-coil region" evidence="1">
    <location>
        <begin position="229"/>
        <end position="263"/>
    </location>
</feature>
<evidence type="ECO:0000256" key="2">
    <source>
        <dbReference type="SAM" id="SignalP"/>
    </source>
</evidence>
<evidence type="ECO:0000313" key="3">
    <source>
        <dbReference type="EMBL" id="MBC8433647.1"/>
    </source>
</evidence>
<keyword evidence="2" id="KW-0732">Signal</keyword>
<keyword evidence="1" id="KW-0175">Coiled coil</keyword>
<evidence type="ECO:0000256" key="1">
    <source>
        <dbReference type="SAM" id="Coils"/>
    </source>
</evidence>
<evidence type="ECO:0000313" key="4">
    <source>
        <dbReference type="Proteomes" id="UP000605201"/>
    </source>
</evidence>
<protein>
    <recommendedName>
        <fullName evidence="5">Flagellar assembly protein T C-terminal domain-containing protein</fullName>
    </recommendedName>
</protein>
<organism evidence="3 4">
    <name type="scientific">Candidatus Desulfatibia vada</name>
    <dbReference type="NCBI Taxonomy" id="2841696"/>
    <lineage>
        <taxon>Bacteria</taxon>
        <taxon>Pseudomonadati</taxon>
        <taxon>Thermodesulfobacteriota</taxon>
        <taxon>Desulfobacteria</taxon>
        <taxon>Desulfobacterales</taxon>
        <taxon>Desulfobacterales incertae sedis</taxon>
        <taxon>Candidatus Desulfatibia</taxon>
    </lineage>
</organism>
<feature type="coiled-coil region" evidence="1">
    <location>
        <begin position="163"/>
        <end position="197"/>
    </location>
</feature>
<dbReference type="AlphaFoldDB" id="A0A8J6P6L4"/>